<dbReference type="PROSITE" id="PS00560">
    <property type="entry name" value="CARBOXYPEPT_SER_HIS"/>
    <property type="match status" value="1"/>
</dbReference>
<dbReference type="Gene3D" id="3.40.50.11320">
    <property type="match status" value="1"/>
</dbReference>
<dbReference type="Pfam" id="PF00450">
    <property type="entry name" value="Peptidase_S10"/>
    <property type="match status" value="1"/>
</dbReference>
<dbReference type="InterPro" id="IPR033124">
    <property type="entry name" value="Ser_caboxypep_his_AS"/>
</dbReference>
<keyword evidence="3" id="KW-0645">Protease</keyword>
<keyword evidence="4" id="KW-0378">Hydrolase</keyword>
<feature type="signal peptide" evidence="6">
    <location>
        <begin position="1"/>
        <end position="18"/>
    </location>
</feature>
<gene>
    <name evidence="8" type="primary">LOC115738163</name>
</gene>
<keyword evidence="6" id="KW-0732">Signal</keyword>
<organism evidence="7 8">
    <name type="scientific">Rhodamnia argentea</name>
    <dbReference type="NCBI Taxonomy" id="178133"/>
    <lineage>
        <taxon>Eukaryota</taxon>
        <taxon>Viridiplantae</taxon>
        <taxon>Streptophyta</taxon>
        <taxon>Embryophyta</taxon>
        <taxon>Tracheophyta</taxon>
        <taxon>Spermatophyta</taxon>
        <taxon>Magnoliopsida</taxon>
        <taxon>eudicotyledons</taxon>
        <taxon>Gunneridae</taxon>
        <taxon>Pentapetalae</taxon>
        <taxon>rosids</taxon>
        <taxon>malvids</taxon>
        <taxon>Myrtales</taxon>
        <taxon>Myrtaceae</taxon>
        <taxon>Myrtoideae</taxon>
        <taxon>Myrteae</taxon>
        <taxon>Australasian group</taxon>
        <taxon>Rhodamnia</taxon>
    </lineage>
</organism>
<dbReference type="PRINTS" id="PR00724">
    <property type="entry name" value="CRBOXYPTASEC"/>
</dbReference>
<dbReference type="GO" id="GO:0005773">
    <property type="term" value="C:vacuole"/>
    <property type="evidence" value="ECO:0007669"/>
    <property type="project" value="TreeGrafter"/>
</dbReference>
<proteinExistence type="inferred from homology"/>
<evidence type="ECO:0000313" key="8">
    <source>
        <dbReference type="RefSeq" id="XP_030526554.2"/>
    </source>
</evidence>
<dbReference type="PANTHER" id="PTHR11802">
    <property type="entry name" value="SERINE PROTEASE FAMILY S10 SERINE CARBOXYPEPTIDASE"/>
    <property type="match status" value="1"/>
</dbReference>
<feature type="chain" id="PRO_5045821371" evidence="6">
    <location>
        <begin position="19"/>
        <end position="477"/>
    </location>
</feature>
<evidence type="ECO:0000256" key="3">
    <source>
        <dbReference type="ARBA" id="ARBA00022670"/>
    </source>
</evidence>
<dbReference type="GO" id="GO:0004185">
    <property type="term" value="F:serine-type carboxypeptidase activity"/>
    <property type="evidence" value="ECO:0007669"/>
    <property type="project" value="InterPro"/>
</dbReference>
<protein>
    <submittedName>
        <fullName evidence="8">Serine carboxypeptidase-like 34</fullName>
    </submittedName>
</protein>
<evidence type="ECO:0000256" key="4">
    <source>
        <dbReference type="ARBA" id="ARBA00022801"/>
    </source>
</evidence>
<dbReference type="SUPFAM" id="SSF53474">
    <property type="entry name" value="alpha/beta-Hydrolases"/>
    <property type="match status" value="1"/>
</dbReference>
<dbReference type="GO" id="GO:0005576">
    <property type="term" value="C:extracellular region"/>
    <property type="evidence" value="ECO:0007669"/>
    <property type="project" value="UniProtKB-SubCell"/>
</dbReference>
<keyword evidence="2" id="KW-0121">Carboxypeptidase</keyword>
<evidence type="ECO:0000313" key="7">
    <source>
        <dbReference type="Proteomes" id="UP000827889"/>
    </source>
</evidence>
<sequence length="477" mass="53406">MALSAVVLCLCLCLSASAAFSSSWEQIDPKVAARQEADRVTALPDQPPASFRHYSGYISVDDRLGKELFYWFFEATSCPAEKPLLLWLGGGPGCTSVGFGEAQELGPFLVTDGPHGPTLRFNDYTWNEAANLLFLDSPVGVGFSYSNATVEHDDNNTARDAHIFLLNWFERFPQYRSSEFYLAGESYSGHYAPQLAEAIFDENQKSANDTHINLKGLIVGNPYMNFETDIIGMIDYAWGHAPISDDLHFSILERCDFRNDNETEDCGNLLNEYLKLFGMINMNGLYSPTCPLDRPFAANHLLNTRAKADMPNYHLELLRTIPAGYDPCLMNHAMAYFNLPGVQRALHANVARIPRPWSLCSLEVIYSWKEPPLSVLPVLKKLIGGGIRLWVFSGDTDGIIPVTSTRYTLRKLGLNMTENWTPWYKGREVGGWTIMYEGLTFVTVMGAGHQVPTFAPMRSLQIIRHFLANSKLPSTPF</sequence>
<dbReference type="AlphaFoldDB" id="A0A8B8NWE3"/>
<comment type="similarity">
    <text evidence="1">Belongs to the peptidase S10 family.</text>
</comment>
<keyword evidence="5" id="KW-0325">Glycoprotein</keyword>
<dbReference type="InterPro" id="IPR001563">
    <property type="entry name" value="Peptidase_S10"/>
</dbReference>
<dbReference type="Gene3D" id="3.40.50.1820">
    <property type="entry name" value="alpha/beta hydrolase"/>
    <property type="match status" value="1"/>
</dbReference>
<evidence type="ECO:0000256" key="1">
    <source>
        <dbReference type="ARBA" id="ARBA00009431"/>
    </source>
</evidence>
<evidence type="ECO:0000256" key="6">
    <source>
        <dbReference type="SAM" id="SignalP"/>
    </source>
</evidence>
<dbReference type="InterPro" id="IPR029058">
    <property type="entry name" value="AB_hydrolase_fold"/>
</dbReference>
<evidence type="ECO:0000256" key="5">
    <source>
        <dbReference type="ARBA" id="ARBA00023180"/>
    </source>
</evidence>
<dbReference type="PANTHER" id="PTHR11802:SF31">
    <property type="entry name" value="SERINE CARBOXYPEPTIDASE-LIKE 34"/>
    <property type="match status" value="1"/>
</dbReference>
<dbReference type="RefSeq" id="XP_030526554.2">
    <property type="nucleotide sequence ID" value="XM_030670694.2"/>
</dbReference>
<accession>A0A8B8NWE3</accession>
<dbReference type="GeneID" id="115738163"/>
<dbReference type="Gene3D" id="6.10.250.940">
    <property type="match status" value="1"/>
</dbReference>
<name>A0A8B8NWE3_9MYRT</name>
<evidence type="ECO:0000256" key="2">
    <source>
        <dbReference type="ARBA" id="ARBA00022645"/>
    </source>
</evidence>
<reference evidence="8" key="1">
    <citation type="submission" date="2025-08" db="UniProtKB">
        <authorList>
            <consortium name="RefSeq"/>
        </authorList>
    </citation>
    <scope>IDENTIFICATION</scope>
    <source>
        <tissue evidence="8">Leaf</tissue>
    </source>
</reference>
<dbReference type="GO" id="GO:0006508">
    <property type="term" value="P:proteolysis"/>
    <property type="evidence" value="ECO:0007669"/>
    <property type="project" value="UniProtKB-KW"/>
</dbReference>
<dbReference type="KEGG" id="rarg:115738163"/>
<dbReference type="Proteomes" id="UP000827889">
    <property type="component" value="Chromosome 8"/>
</dbReference>
<keyword evidence="7" id="KW-1185">Reference proteome</keyword>